<dbReference type="Pfam" id="PF21247">
    <property type="entry name" value="Fic-like_C"/>
    <property type="match status" value="1"/>
</dbReference>
<dbReference type="InterPro" id="IPR049514">
    <property type="entry name" value="Fic-like_C"/>
</dbReference>
<dbReference type="InterPro" id="IPR038475">
    <property type="entry name" value="RecG_C_sf"/>
</dbReference>
<evidence type="ECO:0000259" key="1">
    <source>
        <dbReference type="Pfam" id="PF21247"/>
    </source>
</evidence>
<dbReference type="EMBL" id="VSSQ01026278">
    <property type="protein sequence ID" value="MPM74915.1"/>
    <property type="molecule type" value="Genomic_DNA"/>
</dbReference>
<dbReference type="PANTHER" id="PTHR30595:SF6">
    <property type="entry name" value="SCHLAFEN ALBA-2 DOMAIN-CONTAINING PROTEIN"/>
    <property type="match status" value="1"/>
</dbReference>
<gene>
    <name evidence="2" type="ORF">SDC9_121904</name>
</gene>
<dbReference type="AlphaFoldDB" id="A0A645CDB9"/>
<dbReference type="Gene3D" id="3.30.565.60">
    <property type="match status" value="1"/>
</dbReference>
<protein>
    <recommendedName>
        <fullName evidence="1">Filamentation induced by cAMP protein Fic-like C-terminal domain-containing protein</fullName>
    </recommendedName>
</protein>
<proteinExistence type="predicted"/>
<evidence type="ECO:0000313" key="2">
    <source>
        <dbReference type="EMBL" id="MPM74915.1"/>
    </source>
</evidence>
<name>A0A645CDB9_9ZZZZ</name>
<dbReference type="Pfam" id="PF13749">
    <property type="entry name" value="HATPase_c_4"/>
    <property type="match status" value="1"/>
</dbReference>
<dbReference type="PANTHER" id="PTHR30595">
    <property type="entry name" value="GLPR-RELATED TRANSCRIPTIONAL REPRESSOR"/>
    <property type="match status" value="1"/>
</dbReference>
<sequence length="269" mass="30326">MNAFYHRDYQQREPIEIRIYPNSIIFINQGGPDRSIQLQAFNTGLVRSRRYRNRRLGEFLKELELTEGRATGIPTIHKALKDNGSPEPRFNSDDNRTFFEVELFIHPTFIQKPLLTIDISSVVWDLQGINTLLDKILLLSGYDNEGGIVSGIAGGIAELTLVTDNQVFDIIKQIDRDIVGGIAGGIASGIAEKVIQILKLALSPKSRKELLEGILIVNNANNFENYIQPLEGINWLTMTIPHKPTSPNQKYLTTLKGRLVLEILKHKIK</sequence>
<accession>A0A645CDB9</accession>
<feature type="domain" description="Filamentation induced by cAMP protein Fic-like C-terminal" evidence="1">
    <location>
        <begin position="193"/>
        <end position="251"/>
    </location>
</feature>
<comment type="caution">
    <text evidence="2">The sequence shown here is derived from an EMBL/GenBank/DDBJ whole genome shotgun (WGS) entry which is preliminary data.</text>
</comment>
<organism evidence="2">
    <name type="scientific">bioreactor metagenome</name>
    <dbReference type="NCBI Taxonomy" id="1076179"/>
    <lineage>
        <taxon>unclassified sequences</taxon>
        <taxon>metagenomes</taxon>
        <taxon>ecological metagenomes</taxon>
    </lineage>
</organism>
<reference evidence="2" key="1">
    <citation type="submission" date="2019-08" db="EMBL/GenBank/DDBJ databases">
        <authorList>
            <person name="Kucharzyk K."/>
            <person name="Murdoch R.W."/>
            <person name="Higgins S."/>
            <person name="Loffler F."/>
        </authorList>
    </citation>
    <scope>NUCLEOTIDE SEQUENCE</scope>
</reference>